<keyword evidence="2" id="KW-1185">Reference proteome</keyword>
<evidence type="ECO:0008006" key="3">
    <source>
        <dbReference type="Google" id="ProtNLM"/>
    </source>
</evidence>
<proteinExistence type="predicted"/>
<accession>A0ABU0THY7</accession>
<dbReference type="Proteomes" id="UP001225072">
    <property type="component" value="Unassembled WGS sequence"/>
</dbReference>
<gene>
    <name evidence="1" type="ORF">QE404_001738</name>
</gene>
<sequence length="235" mass="25172">MNNSQNESSKMKKYIIIAALVLGTGVVIDSTMQSCTSLATTDLGLSVIKRLLLNGIDKGMNIYSSKEAFLQNNMVDRALPKQLRDINSTLERIAPSLVAKEREYIAEAAAYTVNTSRPILQNAVNSLTAQDVTRIIQGTTATQILKEKASQQLIAAIAPKVDEKLNQYGIVKTINTALSGNSLLGGLLGGSGSNTKVNAGGLSQLASEQLVNGLFYIIEDYEQQNSRALLGPLGK</sequence>
<name>A0ABU0THY7_9FLAO</name>
<dbReference type="Pfam" id="PF13852">
    <property type="entry name" value="DUF4197"/>
    <property type="match status" value="1"/>
</dbReference>
<organism evidence="1 2">
    <name type="scientific">Chryseobacterium camelliae</name>
    <dbReference type="NCBI Taxonomy" id="1265445"/>
    <lineage>
        <taxon>Bacteria</taxon>
        <taxon>Pseudomonadati</taxon>
        <taxon>Bacteroidota</taxon>
        <taxon>Flavobacteriia</taxon>
        <taxon>Flavobacteriales</taxon>
        <taxon>Weeksellaceae</taxon>
        <taxon>Chryseobacterium group</taxon>
        <taxon>Chryseobacterium</taxon>
    </lineage>
</organism>
<evidence type="ECO:0000313" key="2">
    <source>
        <dbReference type="Proteomes" id="UP001225072"/>
    </source>
</evidence>
<dbReference type="EMBL" id="JAUTAL010000001">
    <property type="protein sequence ID" value="MDQ1096591.1"/>
    <property type="molecule type" value="Genomic_DNA"/>
</dbReference>
<reference evidence="1 2" key="1">
    <citation type="submission" date="2023-07" db="EMBL/GenBank/DDBJ databases">
        <title>Functional and genomic diversity of the sorghum phyllosphere microbiome.</title>
        <authorList>
            <person name="Shade A."/>
        </authorList>
    </citation>
    <scope>NUCLEOTIDE SEQUENCE [LARGE SCALE GENOMIC DNA]</scope>
    <source>
        <strain evidence="1 2">SORGH_AS_1064</strain>
    </source>
</reference>
<comment type="caution">
    <text evidence="1">The sequence shown here is derived from an EMBL/GenBank/DDBJ whole genome shotgun (WGS) entry which is preliminary data.</text>
</comment>
<dbReference type="InterPro" id="IPR025245">
    <property type="entry name" value="DUF4197"/>
</dbReference>
<protein>
    <recommendedName>
        <fullName evidence="3">DUF4197 family protein</fullName>
    </recommendedName>
</protein>
<evidence type="ECO:0000313" key="1">
    <source>
        <dbReference type="EMBL" id="MDQ1096591.1"/>
    </source>
</evidence>